<name>A0ABZ3DWY3_9BURK</name>
<dbReference type="RefSeq" id="WP_342706057.1">
    <property type="nucleotide sequence ID" value="NZ_CP109823.1"/>
</dbReference>
<sequence length="106" mass="11774">MSAASSSVFGARLKEARLSAGLSQKHLGIEAGLDRFVASTRINRYELGIHKVDYAFALRLAEVLRVPVAFFYADDEELARLILIFGQLPQRRRSDLLSHAETLAAE</sequence>
<dbReference type="Proteomes" id="UP001448498">
    <property type="component" value="Chromosome 2"/>
</dbReference>
<reference evidence="2 3" key="1">
    <citation type="submission" date="2022-10" db="EMBL/GenBank/DDBJ databases">
        <title>Genomic of Burkholderia cepacia PN-1.</title>
        <authorList>
            <person name="Yang Y."/>
            <person name="Guan H."/>
            <person name="Huang J."/>
        </authorList>
    </citation>
    <scope>NUCLEOTIDE SEQUENCE [LARGE SCALE GENOMIC DNA]</scope>
    <source>
        <strain evidence="2 3">PN-1</strain>
    </source>
</reference>
<gene>
    <name evidence="2" type="ORF">OHZ10_36035</name>
</gene>
<dbReference type="Pfam" id="PF13560">
    <property type="entry name" value="HTH_31"/>
    <property type="match status" value="1"/>
</dbReference>
<dbReference type="SUPFAM" id="SSF47413">
    <property type="entry name" value="lambda repressor-like DNA-binding domains"/>
    <property type="match status" value="1"/>
</dbReference>
<evidence type="ECO:0000313" key="3">
    <source>
        <dbReference type="Proteomes" id="UP001448498"/>
    </source>
</evidence>
<keyword evidence="3" id="KW-1185">Reference proteome</keyword>
<organism evidence="2 3">
    <name type="scientific">Burkholderia arboris</name>
    <dbReference type="NCBI Taxonomy" id="488730"/>
    <lineage>
        <taxon>Bacteria</taxon>
        <taxon>Pseudomonadati</taxon>
        <taxon>Pseudomonadota</taxon>
        <taxon>Betaproteobacteria</taxon>
        <taxon>Burkholderiales</taxon>
        <taxon>Burkholderiaceae</taxon>
        <taxon>Burkholderia</taxon>
        <taxon>Burkholderia cepacia complex</taxon>
    </lineage>
</organism>
<protein>
    <submittedName>
        <fullName evidence="2">Helix-turn-helix domain-containing protein</fullName>
    </submittedName>
</protein>
<dbReference type="PROSITE" id="PS50943">
    <property type="entry name" value="HTH_CROC1"/>
    <property type="match status" value="1"/>
</dbReference>
<evidence type="ECO:0000313" key="2">
    <source>
        <dbReference type="EMBL" id="XAE52961.1"/>
    </source>
</evidence>
<dbReference type="CDD" id="cd00093">
    <property type="entry name" value="HTH_XRE"/>
    <property type="match status" value="1"/>
</dbReference>
<dbReference type="Gene3D" id="1.10.260.40">
    <property type="entry name" value="lambda repressor-like DNA-binding domains"/>
    <property type="match status" value="1"/>
</dbReference>
<proteinExistence type="predicted"/>
<accession>A0ABZ3DWY3</accession>
<dbReference type="InterPro" id="IPR010982">
    <property type="entry name" value="Lambda_DNA-bd_dom_sf"/>
</dbReference>
<dbReference type="SMART" id="SM00530">
    <property type="entry name" value="HTH_XRE"/>
    <property type="match status" value="1"/>
</dbReference>
<dbReference type="EMBL" id="CP109823">
    <property type="protein sequence ID" value="XAE52961.1"/>
    <property type="molecule type" value="Genomic_DNA"/>
</dbReference>
<dbReference type="InterPro" id="IPR001387">
    <property type="entry name" value="Cro/C1-type_HTH"/>
</dbReference>
<feature type="domain" description="HTH cro/C1-type" evidence="1">
    <location>
        <begin position="13"/>
        <end position="71"/>
    </location>
</feature>
<evidence type="ECO:0000259" key="1">
    <source>
        <dbReference type="PROSITE" id="PS50943"/>
    </source>
</evidence>